<evidence type="ECO:0000256" key="2">
    <source>
        <dbReference type="ARBA" id="ARBA00023043"/>
    </source>
</evidence>
<name>A0ABP0YNA4_9ROSI</name>
<protein>
    <submittedName>
        <fullName evidence="4">Uncharacterized protein</fullName>
    </submittedName>
</protein>
<evidence type="ECO:0000256" key="1">
    <source>
        <dbReference type="ARBA" id="ARBA00022737"/>
    </source>
</evidence>
<dbReference type="PANTHER" id="PTHR24186">
    <property type="entry name" value="PROTEIN PHOSPHATASE 1 REGULATORY SUBUNIT"/>
    <property type="match status" value="1"/>
</dbReference>
<dbReference type="EMBL" id="OZ021738">
    <property type="protein sequence ID" value="CAK9320017.1"/>
    <property type="molecule type" value="Genomic_DNA"/>
</dbReference>
<dbReference type="PANTHER" id="PTHR24186:SF49">
    <property type="entry name" value="ANKYRIN REPEAT FAMILY PROTEIN"/>
    <property type="match status" value="1"/>
</dbReference>
<keyword evidence="1" id="KW-0677">Repeat</keyword>
<evidence type="ECO:0000313" key="4">
    <source>
        <dbReference type="EMBL" id="CAK9320017.1"/>
    </source>
</evidence>
<accession>A0ABP0YNA4</accession>
<keyword evidence="5" id="KW-1185">Reference proteome</keyword>
<organism evidence="4 5">
    <name type="scientific">Citrullus colocynthis</name>
    <name type="common">colocynth</name>
    <dbReference type="NCBI Taxonomy" id="252529"/>
    <lineage>
        <taxon>Eukaryota</taxon>
        <taxon>Viridiplantae</taxon>
        <taxon>Streptophyta</taxon>
        <taxon>Embryophyta</taxon>
        <taxon>Tracheophyta</taxon>
        <taxon>Spermatophyta</taxon>
        <taxon>Magnoliopsida</taxon>
        <taxon>eudicotyledons</taxon>
        <taxon>Gunneridae</taxon>
        <taxon>Pentapetalae</taxon>
        <taxon>rosids</taxon>
        <taxon>fabids</taxon>
        <taxon>Cucurbitales</taxon>
        <taxon>Cucurbitaceae</taxon>
        <taxon>Benincaseae</taxon>
        <taxon>Citrullus</taxon>
    </lineage>
</organism>
<sequence>MQIQLLLCFLTGSAILHYILQQGKGGQRYQLALQKIVNELVLLCDTNVNALTRDLKTAYDIAERLSLSEETSEIKECLTCCGAVSANDLNQPRDELRKTVKEIKKDVHIQLEQAHKTNRNMNGIAKELRKLHRAGINNATYSITSCCCALCNSCFCSNFHGSGWR</sequence>
<feature type="signal peptide" evidence="3">
    <location>
        <begin position="1"/>
        <end position="21"/>
    </location>
</feature>
<keyword evidence="3" id="KW-0732">Signal</keyword>
<proteinExistence type="predicted"/>
<evidence type="ECO:0000313" key="5">
    <source>
        <dbReference type="Proteomes" id="UP001642487"/>
    </source>
</evidence>
<dbReference type="Proteomes" id="UP001642487">
    <property type="component" value="Chromosome 4"/>
</dbReference>
<feature type="chain" id="PRO_5047004240" evidence="3">
    <location>
        <begin position="22"/>
        <end position="165"/>
    </location>
</feature>
<keyword evidence="2" id="KW-0040">ANK repeat</keyword>
<gene>
    <name evidence="4" type="ORF">CITCOLO1_LOCUS12056</name>
</gene>
<evidence type="ECO:0000256" key="3">
    <source>
        <dbReference type="SAM" id="SignalP"/>
    </source>
</evidence>
<reference evidence="4 5" key="1">
    <citation type="submission" date="2024-03" db="EMBL/GenBank/DDBJ databases">
        <authorList>
            <person name="Gkanogiannis A."/>
            <person name="Becerra Lopez-Lavalle L."/>
        </authorList>
    </citation>
    <scope>NUCLEOTIDE SEQUENCE [LARGE SCALE GENOMIC DNA]</scope>
</reference>